<dbReference type="KEGG" id="scm:SCHCO_02515622"/>
<organism evidence="2">
    <name type="scientific">Schizophyllum commune (strain H4-8 / FGSC 9210)</name>
    <name type="common">Split gill fungus</name>
    <dbReference type="NCBI Taxonomy" id="578458"/>
    <lineage>
        <taxon>Eukaryota</taxon>
        <taxon>Fungi</taxon>
        <taxon>Dikarya</taxon>
        <taxon>Basidiomycota</taxon>
        <taxon>Agaricomycotina</taxon>
        <taxon>Agaricomycetes</taxon>
        <taxon>Agaricomycetidae</taxon>
        <taxon>Agaricales</taxon>
        <taxon>Schizophyllaceae</taxon>
        <taxon>Schizophyllum</taxon>
    </lineage>
</organism>
<dbReference type="GeneID" id="9591987"/>
<dbReference type="EMBL" id="GL377311">
    <property type="protein sequence ID" value="EFI93313.1"/>
    <property type="molecule type" value="Genomic_DNA"/>
</dbReference>
<reference evidence="1 2" key="1">
    <citation type="journal article" date="2010" name="Nat. Biotechnol.">
        <title>Genome sequence of the model mushroom Schizophyllum commune.</title>
        <authorList>
            <person name="Ohm R.A."/>
            <person name="de Jong J.F."/>
            <person name="Lugones L.G."/>
            <person name="Aerts A."/>
            <person name="Kothe E."/>
            <person name="Stajich J.E."/>
            <person name="de Vries R.P."/>
            <person name="Record E."/>
            <person name="Levasseur A."/>
            <person name="Baker S.E."/>
            <person name="Bartholomew K.A."/>
            <person name="Coutinho P.M."/>
            <person name="Erdmann S."/>
            <person name="Fowler T.J."/>
            <person name="Gathman A.C."/>
            <person name="Lombard V."/>
            <person name="Henrissat B."/>
            <person name="Knabe N."/>
            <person name="Kuees U."/>
            <person name="Lilly W.W."/>
            <person name="Lindquist E."/>
            <person name="Lucas S."/>
            <person name="Magnuson J.K."/>
            <person name="Piumi F."/>
            <person name="Raudaskoski M."/>
            <person name="Salamov A."/>
            <person name="Schmutz J."/>
            <person name="Schwarze F.W.M.R."/>
            <person name="vanKuyk P.A."/>
            <person name="Horton J.S."/>
            <person name="Grigoriev I.V."/>
            <person name="Woesten H.A.B."/>
        </authorList>
    </citation>
    <scope>NUCLEOTIDE SEQUENCE [LARGE SCALE GENOMIC DNA]</scope>
    <source>
        <strain evidence="2">H4-8 / FGSC 9210</strain>
    </source>
</reference>
<evidence type="ECO:0000313" key="1">
    <source>
        <dbReference type="EMBL" id="EFI93313.1"/>
    </source>
</evidence>
<proteinExistence type="predicted"/>
<feature type="non-terminal residue" evidence="1">
    <location>
        <position position="284"/>
    </location>
</feature>
<sequence>MPIIYPFNSVYETVYKVYRTMENLLDLFSPHRYPLGNSPLAAELEHFGFLVARYVRDIPPLISSVLRIYEFLSDTIVDNAEPMQSRLDTLEALYLAAVEKCDAALIQSAQTVEALADLKQRITHDLSYPRTLRGLAVHLLGPDWCHREIALREAPAVLEEMQCWLQRNDKVFRDVRFHIDDGRKRFSALALERLLSTTMEARQPTAPFLARYLLCLNVWQVKVGHDADLLEGLIRRGIESSIAGEHLIKQNAEQLLSRLQGNIDYVCSRGLIEGSISFMCALYT</sequence>
<gene>
    <name evidence="1" type="ORF">SCHCODRAFT_112985</name>
</gene>
<accession>D8QGJ5</accession>
<dbReference type="VEuPathDB" id="FungiDB:SCHCODRAFT_02515622"/>
<evidence type="ECO:0000313" key="2">
    <source>
        <dbReference type="Proteomes" id="UP000007431"/>
    </source>
</evidence>
<dbReference type="Proteomes" id="UP000007431">
    <property type="component" value="Unassembled WGS sequence"/>
</dbReference>
<protein>
    <submittedName>
        <fullName evidence="1">Uncharacterized protein</fullName>
    </submittedName>
</protein>
<name>D8QGJ5_SCHCM</name>
<keyword evidence="2" id="KW-1185">Reference proteome</keyword>
<dbReference type="InParanoid" id="D8QGJ5"/>
<dbReference type="HOGENOM" id="CLU_980571_0_0_1"/>
<dbReference type="OrthoDB" id="10283921at2759"/>
<dbReference type="AlphaFoldDB" id="D8QGJ5"/>